<evidence type="ECO:0000313" key="2">
    <source>
        <dbReference type="Proteomes" id="UP001432074"/>
    </source>
</evidence>
<organism evidence="1 2">
    <name type="scientific">Mycoplasmopsis arginini</name>
    <name type="common">Mycoplasma arginini</name>
    <dbReference type="NCBI Taxonomy" id="2094"/>
    <lineage>
        <taxon>Bacteria</taxon>
        <taxon>Bacillati</taxon>
        <taxon>Mycoplasmatota</taxon>
        <taxon>Mycoplasmoidales</taxon>
        <taxon>Metamycoplasmataceae</taxon>
        <taxon>Mycoplasmopsis</taxon>
    </lineage>
</organism>
<sequence length="260" mass="31210">MSKVLDYYNASGSERKIIDINNEWYKSYKQKKYDKLSAKAIYLIQTLSKLIISESYVQELKTNKVLLELFLMLLALSKKSVKEELKIEKITFQVLLNFGFKKTSLKLAIRKLCKMKIVNFENGVITLKRKNLRRKNEQYFVIKKDDNIKLFLLNGLETALMHINLKFKSKKLNGKRFTIKRNQTKIYYQTGYFSNFGWNRHKIYKLRKNVCKYLLVLFNQVFNVVRENFKVFEEKTYRGFCYKKFVGWGFSTKVYMLMRI</sequence>
<dbReference type="EMBL" id="CP143577">
    <property type="protein sequence ID" value="WVN22276.1"/>
    <property type="molecule type" value="Genomic_DNA"/>
</dbReference>
<accession>A0ABZ2AJI0</accession>
<evidence type="ECO:0000313" key="1">
    <source>
        <dbReference type="EMBL" id="WVN22276.1"/>
    </source>
</evidence>
<gene>
    <name evidence="1" type="ORF">V2E25_01635</name>
</gene>
<protein>
    <submittedName>
        <fullName evidence="1">Uncharacterized protein</fullName>
    </submittedName>
</protein>
<reference evidence="1" key="1">
    <citation type="submission" date="2024-01" db="EMBL/GenBank/DDBJ databases">
        <title>Complete genome sequence of Mycoplasma arginini type strain G 230.</title>
        <authorList>
            <person name="Spergser J."/>
        </authorList>
    </citation>
    <scope>NUCLEOTIDE SEQUENCE</scope>
    <source>
        <strain evidence="1">NCTC 10129</strain>
    </source>
</reference>
<name>A0ABZ2AJI0_MYCAR</name>
<proteinExistence type="predicted"/>
<dbReference type="Proteomes" id="UP001432074">
    <property type="component" value="Chromosome"/>
</dbReference>
<dbReference type="RefSeq" id="WP_129694601.1">
    <property type="nucleotide sequence ID" value="NZ_CP143577.1"/>
</dbReference>
<dbReference type="NCBIfam" id="NF046008">
    <property type="entry name" value="ICE_MAGa4850"/>
    <property type="match status" value="1"/>
</dbReference>
<keyword evidence="2" id="KW-1185">Reference proteome</keyword>